<gene>
    <name evidence="2" type="ORF">B0H16DRAFT_1628672</name>
</gene>
<keyword evidence="1" id="KW-0732">Signal</keyword>
<evidence type="ECO:0000256" key="1">
    <source>
        <dbReference type="SAM" id="SignalP"/>
    </source>
</evidence>
<feature type="chain" id="PRO_5041994707" evidence="1">
    <location>
        <begin position="21"/>
        <end position="76"/>
    </location>
</feature>
<evidence type="ECO:0000313" key="2">
    <source>
        <dbReference type="EMBL" id="KAJ7711361.1"/>
    </source>
</evidence>
<evidence type="ECO:0000313" key="3">
    <source>
        <dbReference type="Proteomes" id="UP001215598"/>
    </source>
</evidence>
<protein>
    <submittedName>
        <fullName evidence="2">Uncharacterized protein</fullName>
    </submittedName>
</protein>
<name>A0AAD7MDK3_9AGAR</name>
<comment type="caution">
    <text evidence="2">The sequence shown here is derived from an EMBL/GenBank/DDBJ whole genome shotgun (WGS) entry which is preliminary data.</text>
</comment>
<proteinExistence type="predicted"/>
<sequence length="76" mass="8474">MLFKSILFLNILNLQHFVQCRSIPSTGCYHVPSRSRRVIISLGGRTYGSLTTGPSTFDTVFNSTSLNCQRALLCSF</sequence>
<accession>A0AAD7MDK3</accession>
<feature type="signal peptide" evidence="1">
    <location>
        <begin position="1"/>
        <end position="20"/>
    </location>
</feature>
<organism evidence="2 3">
    <name type="scientific">Mycena metata</name>
    <dbReference type="NCBI Taxonomy" id="1033252"/>
    <lineage>
        <taxon>Eukaryota</taxon>
        <taxon>Fungi</taxon>
        <taxon>Dikarya</taxon>
        <taxon>Basidiomycota</taxon>
        <taxon>Agaricomycotina</taxon>
        <taxon>Agaricomycetes</taxon>
        <taxon>Agaricomycetidae</taxon>
        <taxon>Agaricales</taxon>
        <taxon>Marasmiineae</taxon>
        <taxon>Mycenaceae</taxon>
        <taxon>Mycena</taxon>
    </lineage>
</organism>
<keyword evidence="3" id="KW-1185">Reference proteome</keyword>
<dbReference type="AlphaFoldDB" id="A0AAD7MDK3"/>
<reference evidence="2" key="1">
    <citation type="submission" date="2023-03" db="EMBL/GenBank/DDBJ databases">
        <title>Massive genome expansion in bonnet fungi (Mycena s.s.) driven by repeated elements and novel gene families across ecological guilds.</title>
        <authorList>
            <consortium name="Lawrence Berkeley National Laboratory"/>
            <person name="Harder C.B."/>
            <person name="Miyauchi S."/>
            <person name="Viragh M."/>
            <person name="Kuo A."/>
            <person name="Thoen E."/>
            <person name="Andreopoulos B."/>
            <person name="Lu D."/>
            <person name="Skrede I."/>
            <person name="Drula E."/>
            <person name="Henrissat B."/>
            <person name="Morin E."/>
            <person name="Kohler A."/>
            <person name="Barry K."/>
            <person name="LaButti K."/>
            <person name="Morin E."/>
            <person name="Salamov A."/>
            <person name="Lipzen A."/>
            <person name="Mereny Z."/>
            <person name="Hegedus B."/>
            <person name="Baldrian P."/>
            <person name="Stursova M."/>
            <person name="Weitz H."/>
            <person name="Taylor A."/>
            <person name="Grigoriev I.V."/>
            <person name="Nagy L.G."/>
            <person name="Martin F."/>
            <person name="Kauserud H."/>
        </authorList>
    </citation>
    <scope>NUCLEOTIDE SEQUENCE</scope>
    <source>
        <strain evidence="2">CBHHK182m</strain>
    </source>
</reference>
<dbReference type="EMBL" id="JARKIB010000398">
    <property type="protein sequence ID" value="KAJ7711361.1"/>
    <property type="molecule type" value="Genomic_DNA"/>
</dbReference>
<feature type="non-terminal residue" evidence="2">
    <location>
        <position position="76"/>
    </location>
</feature>
<dbReference type="Proteomes" id="UP001215598">
    <property type="component" value="Unassembled WGS sequence"/>
</dbReference>